<dbReference type="Proteomes" id="UP000677228">
    <property type="component" value="Unassembled WGS sequence"/>
</dbReference>
<dbReference type="Proteomes" id="UP000682733">
    <property type="component" value="Unassembled WGS sequence"/>
</dbReference>
<evidence type="ECO:0000313" key="1">
    <source>
        <dbReference type="EMBL" id="CAF1310217.1"/>
    </source>
</evidence>
<reference evidence="2" key="1">
    <citation type="submission" date="2021-02" db="EMBL/GenBank/DDBJ databases">
        <authorList>
            <person name="Nowell W R."/>
        </authorList>
    </citation>
    <scope>NUCLEOTIDE SEQUENCE</scope>
</reference>
<dbReference type="EMBL" id="CAJOBA010041645">
    <property type="protein sequence ID" value="CAF4118009.1"/>
    <property type="molecule type" value="Genomic_DNA"/>
</dbReference>
<accession>A0A8S2QP56</accession>
<feature type="non-terminal residue" evidence="2">
    <location>
        <position position="16"/>
    </location>
</feature>
<gene>
    <name evidence="1" type="ORF">OVA965_LOCUS28946</name>
    <name evidence="2" type="ORF">TMI583_LOCUS29710</name>
</gene>
<dbReference type="AlphaFoldDB" id="A0A8S2QP56"/>
<name>A0A8S2QP56_9BILA</name>
<evidence type="ECO:0000313" key="3">
    <source>
        <dbReference type="Proteomes" id="UP000682733"/>
    </source>
</evidence>
<evidence type="ECO:0000313" key="2">
    <source>
        <dbReference type="EMBL" id="CAF4118009.1"/>
    </source>
</evidence>
<protein>
    <submittedName>
        <fullName evidence="2">Uncharacterized protein</fullName>
    </submittedName>
</protein>
<dbReference type="EMBL" id="CAJNOK010020059">
    <property type="protein sequence ID" value="CAF1310217.1"/>
    <property type="molecule type" value="Genomic_DNA"/>
</dbReference>
<sequence length="16" mass="1819">MKCENQTLHRSSAGEQ</sequence>
<comment type="caution">
    <text evidence="2">The sequence shown here is derived from an EMBL/GenBank/DDBJ whole genome shotgun (WGS) entry which is preliminary data.</text>
</comment>
<proteinExistence type="predicted"/>
<organism evidence="2 3">
    <name type="scientific">Didymodactylos carnosus</name>
    <dbReference type="NCBI Taxonomy" id="1234261"/>
    <lineage>
        <taxon>Eukaryota</taxon>
        <taxon>Metazoa</taxon>
        <taxon>Spiralia</taxon>
        <taxon>Gnathifera</taxon>
        <taxon>Rotifera</taxon>
        <taxon>Eurotatoria</taxon>
        <taxon>Bdelloidea</taxon>
        <taxon>Philodinida</taxon>
        <taxon>Philodinidae</taxon>
        <taxon>Didymodactylos</taxon>
    </lineage>
</organism>